<feature type="domain" description="Glycosyltransferase subfamily 4-like N-terminal" evidence="2">
    <location>
        <begin position="5"/>
        <end position="152"/>
    </location>
</feature>
<dbReference type="Pfam" id="PF13477">
    <property type="entry name" value="Glyco_trans_4_2"/>
    <property type="match status" value="1"/>
</dbReference>
<dbReference type="PANTHER" id="PTHR12526">
    <property type="entry name" value="GLYCOSYLTRANSFERASE"/>
    <property type="match status" value="1"/>
</dbReference>
<organism evidence="3 4">
    <name type="scientific">[Clostridium] celerecrescens 18A</name>
    <dbReference type="NCBI Taxonomy" id="1286362"/>
    <lineage>
        <taxon>Bacteria</taxon>
        <taxon>Bacillati</taxon>
        <taxon>Bacillota</taxon>
        <taxon>Clostridia</taxon>
        <taxon>Lachnospirales</taxon>
        <taxon>Lachnospiraceae</taxon>
        <taxon>Lacrimispora</taxon>
    </lineage>
</organism>
<dbReference type="InterPro" id="IPR028098">
    <property type="entry name" value="Glyco_trans_4-like_N"/>
</dbReference>
<keyword evidence="3" id="KW-0808">Transferase</keyword>
<dbReference type="CDD" id="cd03808">
    <property type="entry name" value="GT4_CapM-like"/>
    <property type="match status" value="1"/>
</dbReference>
<dbReference type="Proteomes" id="UP000231092">
    <property type="component" value="Unassembled WGS sequence"/>
</dbReference>
<comment type="caution">
    <text evidence="3">The sequence shown here is derived from an EMBL/GenBank/DDBJ whole genome shotgun (WGS) entry which is preliminary data.</text>
</comment>
<dbReference type="SUPFAM" id="SSF53756">
    <property type="entry name" value="UDP-Glycosyltransferase/glycogen phosphorylase"/>
    <property type="match status" value="1"/>
</dbReference>
<dbReference type="EMBL" id="PGET01000001">
    <property type="protein sequence ID" value="PJJ30948.1"/>
    <property type="molecule type" value="Genomic_DNA"/>
</dbReference>
<name>A0A2M8ZC09_9FIRM</name>
<evidence type="ECO:0000313" key="4">
    <source>
        <dbReference type="Proteomes" id="UP000231092"/>
    </source>
</evidence>
<evidence type="ECO:0000313" key="3">
    <source>
        <dbReference type="EMBL" id="PJJ30948.1"/>
    </source>
</evidence>
<dbReference type="AlphaFoldDB" id="A0A2M8ZC09"/>
<dbReference type="GO" id="GO:0016757">
    <property type="term" value="F:glycosyltransferase activity"/>
    <property type="evidence" value="ECO:0007669"/>
    <property type="project" value="InterPro"/>
</dbReference>
<dbReference type="Pfam" id="PF00534">
    <property type="entry name" value="Glycos_transf_1"/>
    <property type="match status" value="1"/>
</dbReference>
<accession>A0A2M8ZC09</accession>
<proteinExistence type="predicted"/>
<dbReference type="Gene3D" id="3.40.50.2000">
    <property type="entry name" value="Glycogen Phosphorylase B"/>
    <property type="match status" value="2"/>
</dbReference>
<sequence length="389" mass="44890">MKKALLVTTVSGFVPQFEMNNVRLLQQMGYEIHYASNYHTPSYGKDNSRLDGTGIVRHQIDFVRSPYSLKNWKAYKQLKILMEKEHFQLVHCHTPMGGVMARLAAHATGTVPLFYTAHGFHFYKGAPLVNWLFYYPVEKWLSRYTDQLMCINKEDYKRASKFHARYVDYIPGVGIDLKKIRYVSETDIDKKKAELGIPTDKKIVLSAGELIKRKNHESVIRAIARIQDESLLYVICGQGELAKHLADVVKKMMLEDRVLFTGYRSDIFEIYQIADLYIFPSFQEGLPMALLEAMANRLPVICSDIRGSRDLMDEDTPDDVKARWRICDGGIMVDKADDIEAYAEAIEYFLKDTEELKVCGKRNALKAEKFSRECVESRMKDIYKRSNTD</sequence>
<evidence type="ECO:0000259" key="2">
    <source>
        <dbReference type="Pfam" id="PF13477"/>
    </source>
</evidence>
<evidence type="ECO:0000259" key="1">
    <source>
        <dbReference type="Pfam" id="PF00534"/>
    </source>
</evidence>
<dbReference type="InterPro" id="IPR001296">
    <property type="entry name" value="Glyco_trans_1"/>
</dbReference>
<feature type="domain" description="Glycosyl transferase family 1" evidence="1">
    <location>
        <begin position="188"/>
        <end position="363"/>
    </location>
</feature>
<protein>
    <submittedName>
        <fullName evidence="3">Glycosyltransferase involved in cell wall biosynthesis</fullName>
    </submittedName>
</protein>
<reference evidence="3 4" key="1">
    <citation type="submission" date="2017-11" db="EMBL/GenBank/DDBJ databases">
        <title>Understudied soil microbes with underappreciated capabilities: Untangling the Clostridium saccharolyticum group.</title>
        <authorList>
            <person name="Leschine S."/>
        </authorList>
    </citation>
    <scope>NUCLEOTIDE SEQUENCE [LARGE SCALE GENOMIC DNA]</scope>
    <source>
        <strain evidence="3 4">18A</strain>
    </source>
</reference>
<dbReference type="RefSeq" id="WP_166433647.1">
    <property type="nucleotide sequence ID" value="NZ_PGET01000001.1"/>
</dbReference>
<gene>
    <name evidence="3" type="ORF">H171_4570</name>
</gene>
<dbReference type="PANTHER" id="PTHR12526:SF630">
    <property type="entry name" value="GLYCOSYLTRANSFERASE"/>
    <property type="match status" value="1"/>
</dbReference>